<proteinExistence type="predicted"/>
<keyword evidence="2" id="KW-0732">Signal</keyword>
<evidence type="ECO:0000313" key="4">
    <source>
        <dbReference type="Proteomes" id="UP000265427"/>
    </source>
</evidence>
<dbReference type="AlphaFoldDB" id="A0A397ARW1"/>
<evidence type="ECO:0008006" key="5">
    <source>
        <dbReference type="Google" id="ProtNLM"/>
    </source>
</evidence>
<evidence type="ECO:0000256" key="1">
    <source>
        <dbReference type="ARBA" id="ARBA00023026"/>
    </source>
</evidence>
<evidence type="ECO:0000313" key="3">
    <source>
        <dbReference type="EMBL" id="RHY09025.1"/>
    </source>
</evidence>
<dbReference type="InterPro" id="IPR043504">
    <property type="entry name" value="Peptidase_S1_PA_chymotrypsin"/>
</dbReference>
<name>A0A397ARW1_APHAT</name>
<dbReference type="Gene3D" id="2.40.10.10">
    <property type="entry name" value="Trypsin-like serine proteases"/>
    <property type="match status" value="2"/>
</dbReference>
<feature type="signal peptide" evidence="2">
    <location>
        <begin position="1"/>
        <end position="23"/>
    </location>
</feature>
<dbReference type="PANTHER" id="PTHR36234">
    <property type="entry name" value="LYSYL ENDOPEPTIDASE"/>
    <property type="match status" value="1"/>
</dbReference>
<reference evidence="3 4" key="1">
    <citation type="submission" date="2018-08" db="EMBL/GenBank/DDBJ databases">
        <title>Aphanomyces genome sequencing and annotation.</title>
        <authorList>
            <person name="Minardi D."/>
            <person name="Oidtmann B."/>
            <person name="Van Der Giezen M."/>
            <person name="Studholme D.J."/>
        </authorList>
    </citation>
    <scope>NUCLEOTIDE SEQUENCE [LARGE SCALE GENOMIC DNA]</scope>
    <source>
        <strain evidence="3 4">Kv</strain>
    </source>
</reference>
<dbReference type="Pfam" id="PF13365">
    <property type="entry name" value="Trypsin_2"/>
    <property type="match status" value="1"/>
</dbReference>
<accession>A0A397ARW1</accession>
<sequence length="597" mass="64055">MYGSPLVLVAVVALAWTSPVATALRAVPLPASTYRFVGATSNFGLTTSVDPVWTSPPIFQSDAVSITLQLSSLSLPSNSYVLLRPLATAEYPTNASTYFPSGDTGYINVTLPRVYTNYLVVEIYAADAHVRFTEAHSLQVDAFTYITSDDLVAQTQALGRREALCGTDDSVHAVCGYNPTSATNSMYAHSRPVVRITVDPNNPFGTDLCTGWLWGSDGHIVTNNHCIGSIAEASTAQFEFVAETFDCNDSMRSTCPGVIEVVSAKLVYTNPTLDYSLLKVDGAVARKYGCETKGGLKYNADTDGGSSGSPVISAIDHSVVALHYCGASSCNNAGIPMLSIVADLQRRGFQLPPDAVALPKSVGSGLIPPFNDPRINPRPPVANFGPPVAFNGILRRLGTSARSFQTTVDQYEITLDAPGQVAVDILSYEIDEVANAYADLNHDCRFNFFDSNVYVYSRDPSVPKYTAYFNDDVDWMLRPSDGRSDGSVSKKDSFLVATLPKGTHVVAVGVSNLSLKNANEAVNEYRWAALESCVGENPAVKAEGTYRLTLTSTVGITVGKAPLKNPSPPAQCTTDLTQLQADCANEQQAYFNQQMNA</sequence>
<dbReference type="InterPro" id="IPR009003">
    <property type="entry name" value="Peptidase_S1_PA"/>
</dbReference>
<comment type="caution">
    <text evidence="3">The sequence shown here is derived from an EMBL/GenBank/DDBJ whole genome shotgun (WGS) entry which is preliminary data.</text>
</comment>
<evidence type="ECO:0000256" key="2">
    <source>
        <dbReference type="SAM" id="SignalP"/>
    </source>
</evidence>
<dbReference type="Proteomes" id="UP000265427">
    <property type="component" value="Unassembled WGS sequence"/>
</dbReference>
<organism evidence="3 4">
    <name type="scientific">Aphanomyces astaci</name>
    <name type="common">Crayfish plague agent</name>
    <dbReference type="NCBI Taxonomy" id="112090"/>
    <lineage>
        <taxon>Eukaryota</taxon>
        <taxon>Sar</taxon>
        <taxon>Stramenopiles</taxon>
        <taxon>Oomycota</taxon>
        <taxon>Saprolegniomycetes</taxon>
        <taxon>Saprolegniales</taxon>
        <taxon>Verrucalvaceae</taxon>
        <taxon>Aphanomyces</taxon>
    </lineage>
</organism>
<protein>
    <recommendedName>
        <fullName evidence="5">Serine protease</fullName>
    </recommendedName>
</protein>
<keyword evidence="1" id="KW-0843">Virulence</keyword>
<feature type="chain" id="PRO_5017275142" description="Serine protease" evidence="2">
    <location>
        <begin position="24"/>
        <end position="597"/>
    </location>
</feature>
<dbReference type="SUPFAM" id="SSF50494">
    <property type="entry name" value="Trypsin-like serine proteases"/>
    <property type="match status" value="1"/>
</dbReference>
<dbReference type="VEuPathDB" id="FungiDB:H257_12350"/>
<dbReference type="PANTHER" id="PTHR36234:SF5">
    <property type="entry name" value="LYSYL ENDOPEPTIDASE"/>
    <property type="match status" value="1"/>
</dbReference>
<dbReference type="EMBL" id="QUSZ01005600">
    <property type="protein sequence ID" value="RHY09025.1"/>
    <property type="molecule type" value="Genomic_DNA"/>
</dbReference>
<gene>
    <name evidence="3" type="ORF">DYB36_000595</name>
</gene>